<organism evidence="1">
    <name type="scientific">bioreactor metagenome</name>
    <dbReference type="NCBI Taxonomy" id="1076179"/>
    <lineage>
        <taxon>unclassified sequences</taxon>
        <taxon>metagenomes</taxon>
        <taxon>ecological metagenomes</taxon>
    </lineage>
</organism>
<comment type="caution">
    <text evidence="1">The sequence shown here is derived from an EMBL/GenBank/DDBJ whole genome shotgun (WGS) entry which is preliminary data.</text>
</comment>
<accession>A0A645F6H5</accession>
<gene>
    <name evidence="1" type="ORF">SDC9_156770</name>
</gene>
<dbReference type="EMBL" id="VSSQ01055593">
    <property type="protein sequence ID" value="MPN09480.1"/>
    <property type="molecule type" value="Genomic_DNA"/>
</dbReference>
<evidence type="ECO:0000313" key="1">
    <source>
        <dbReference type="EMBL" id="MPN09480.1"/>
    </source>
</evidence>
<protein>
    <submittedName>
        <fullName evidence="1">Uncharacterized protein</fullName>
    </submittedName>
</protein>
<proteinExistence type="predicted"/>
<sequence length="71" mass="7742">MWSGDEGGLAFVLFDESGNLLKDFSTGTTVRDYSATGYILTKGRHYIFHLNGKLGTSASNQSIRLNSIVVI</sequence>
<reference evidence="1" key="1">
    <citation type="submission" date="2019-08" db="EMBL/GenBank/DDBJ databases">
        <authorList>
            <person name="Kucharzyk K."/>
            <person name="Murdoch R.W."/>
            <person name="Higgins S."/>
            <person name="Loffler F."/>
        </authorList>
    </citation>
    <scope>NUCLEOTIDE SEQUENCE</scope>
</reference>
<dbReference type="AlphaFoldDB" id="A0A645F6H5"/>
<name>A0A645F6H5_9ZZZZ</name>